<name>Q0RXE8_RHOJR</name>
<dbReference type="Proteomes" id="UP000008710">
    <property type="component" value="Plasmid pRHL1"/>
</dbReference>
<dbReference type="HOGENOM" id="CLU_2107102_0_0_11"/>
<gene>
    <name evidence="1" type="ordered locus">RHA1_ro08994</name>
</gene>
<dbReference type="EMBL" id="CP000432">
    <property type="protein sequence ID" value="ABH00038.1"/>
    <property type="molecule type" value="Genomic_DNA"/>
</dbReference>
<dbReference type="KEGG" id="rha:RHA1_ro08994"/>
<sequence>MWIAEIATSAASMCAVAAPSAWHIWMDRPAVLSIDAAGLTRDTWNVVLEHLIVVHEAAGGQDDTAAGTDRDVDAECLHAGVVLGLHTEVMCGLNQRLHQHVSAGLLALGRRCLPG</sequence>
<evidence type="ECO:0000313" key="2">
    <source>
        <dbReference type="Proteomes" id="UP000008710"/>
    </source>
</evidence>
<evidence type="ECO:0000313" key="1">
    <source>
        <dbReference type="EMBL" id="ABH00038.1"/>
    </source>
</evidence>
<protein>
    <submittedName>
        <fullName evidence="1">Uncharacterized protein</fullName>
    </submittedName>
</protein>
<dbReference type="AlphaFoldDB" id="Q0RXE8"/>
<reference evidence="2" key="1">
    <citation type="journal article" date="2006" name="Proc. Natl. Acad. Sci. U.S.A.">
        <title>The complete genome of Rhodococcus sp. RHA1 provides insights into a catabolic powerhouse.</title>
        <authorList>
            <person name="McLeod M.P."/>
            <person name="Warren R.L."/>
            <person name="Hsiao W.W.L."/>
            <person name="Araki N."/>
            <person name="Myhre M."/>
            <person name="Fernandes C."/>
            <person name="Miyazawa D."/>
            <person name="Wong W."/>
            <person name="Lillquist A.L."/>
            <person name="Wang D."/>
            <person name="Dosanjh M."/>
            <person name="Hara H."/>
            <person name="Petrescu A."/>
            <person name="Morin R.D."/>
            <person name="Yang G."/>
            <person name="Stott J.M."/>
            <person name="Schein J.E."/>
            <person name="Shin H."/>
            <person name="Smailus D."/>
            <person name="Siddiqui A.S."/>
            <person name="Marra M.A."/>
            <person name="Jones S.J.M."/>
            <person name="Holt R."/>
            <person name="Brinkman F.S.L."/>
            <person name="Miyauchi K."/>
            <person name="Fukuda M."/>
            <person name="Davies J.E."/>
            <person name="Mohn W.W."/>
            <person name="Eltis L.D."/>
        </authorList>
    </citation>
    <scope>NUCLEOTIDE SEQUENCE [LARGE SCALE GENOMIC DNA]</scope>
    <source>
        <strain evidence="2">RHA1</strain>
    </source>
</reference>
<geneLocation type="plasmid" evidence="1 2">
    <name>pRHL1</name>
</geneLocation>
<proteinExistence type="predicted"/>
<organism evidence="1 2">
    <name type="scientific">Rhodococcus jostii (strain RHA1)</name>
    <dbReference type="NCBI Taxonomy" id="101510"/>
    <lineage>
        <taxon>Bacteria</taxon>
        <taxon>Bacillati</taxon>
        <taxon>Actinomycetota</taxon>
        <taxon>Actinomycetes</taxon>
        <taxon>Mycobacteriales</taxon>
        <taxon>Nocardiaceae</taxon>
        <taxon>Rhodococcus</taxon>
    </lineage>
</organism>
<accession>Q0RXE8</accession>
<keyword evidence="1" id="KW-0614">Plasmid</keyword>